<protein>
    <submittedName>
        <fullName evidence="2">Uncharacterized protein</fullName>
    </submittedName>
</protein>
<name>A0A4V3WT34_9MICO</name>
<reference evidence="2 3" key="1">
    <citation type="submission" date="2019-04" db="EMBL/GenBank/DDBJ databases">
        <authorList>
            <person name="Jiang L."/>
        </authorList>
    </citation>
    <scope>NUCLEOTIDE SEQUENCE [LARGE SCALE GENOMIC DNA]</scope>
    <source>
        <strain evidence="2 3">YIM 131861</strain>
    </source>
</reference>
<organism evidence="2 3">
    <name type="scientific">Orlajensenia flava</name>
    <dbReference type="NCBI Taxonomy" id="2565934"/>
    <lineage>
        <taxon>Bacteria</taxon>
        <taxon>Bacillati</taxon>
        <taxon>Actinomycetota</taxon>
        <taxon>Actinomycetes</taxon>
        <taxon>Micrococcales</taxon>
        <taxon>Microbacteriaceae</taxon>
        <taxon>Orlajensenia</taxon>
    </lineage>
</organism>
<proteinExistence type="predicted"/>
<sequence>MSTEPESRPERPRRQKQSQTMKPETAAKKLGILLDAAPDELRSGTVTRDQLDAWNAEPPEWLEELRANGPHPRQVVAGKLGVSTSGLARAGVTEPLTTAEIKGLLVAPPEWLVAERAVQAEVRAEQVRVKQRDAERAARRAAESR</sequence>
<gene>
    <name evidence="2" type="ORF">E6C70_15275</name>
</gene>
<feature type="compositionally biased region" description="Basic and acidic residues" evidence="1">
    <location>
        <begin position="1"/>
        <end position="12"/>
    </location>
</feature>
<evidence type="ECO:0000313" key="2">
    <source>
        <dbReference type="EMBL" id="THG30397.1"/>
    </source>
</evidence>
<evidence type="ECO:0000313" key="3">
    <source>
        <dbReference type="Proteomes" id="UP000307380"/>
    </source>
</evidence>
<dbReference type="AlphaFoldDB" id="A0A4V3WT34"/>
<accession>A0A4V3WT34</accession>
<feature type="region of interest" description="Disordered" evidence="1">
    <location>
        <begin position="1"/>
        <end position="26"/>
    </location>
</feature>
<keyword evidence="3" id="KW-1185">Reference proteome</keyword>
<dbReference type="OrthoDB" id="3389921at2"/>
<dbReference type="Proteomes" id="UP000307380">
    <property type="component" value="Unassembled WGS sequence"/>
</dbReference>
<dbReference type="RefSeq" id="WP_136425364.1">
    <property type="nucleotide sequence ID" value="NZ_SSSN01000014.1"/>
</dbReference>
<dbReference type="Pfam" id="PF19460">
    <property type="entry name" value="DUF5997"/>
    <property type="match status" value="1"/>
</dbReference>
<dbReference type="EMBL" id="SSSN01000014">
    <property type="protein sequence ID" value="THG30397.1"/>
    <property type="molecule type" value="Genomic_DNA"/>
</dbReference>
<evidence type="ECO:0000256" key="1">
    <source>
        <dbReference type="SAM" id="MobiDB-lite"/>
    </source>
</evidence>
<dbReference type="InterPro" id="IPR046039">
    <property type="entry name" value="DUF5997"/>
</dbReference>
<feature type="region of interest" description="Disordered" evidence="1">
    <location>
        <begin position="125"/>
        <end position="145"/>
    </location>
</feature>
<comment type="caution">
    <text evidence="2">The sequence shown here is derived from an EMBL/GenBank/DDBJ whole genome shotgun (WGS) entry which is preliminary data.</text>
</comment>